<dbReference type="Proteomes" id="UP000318815">
    <property type="component" value="Unassembled WGS sequence"/>
</dbReference>
<organism evidence="2 3">
    <name type="scientific">Chitinophaga pinensis</name>
    <dbReference type="NCBI Taxonomy" id="79329"/>
    <lineage>
        <taxon>Bacteria</taxon>
        <taxon>Pseudomonadati</taxon>
        <taxon>Bacteroidota</taxon>
        <taxon>Chitinophagia</taxon>
        <taxon>Chitinophagales</taxon>
        <taxon>Chitinophagaceae</taxon>
        <taxon>Chitinophaga</taxon>
    </lineage>
</organism>
<keyword evidence="1" id="KW-0472">Membrane</keyword>
<feature type="transmembrane region" description="Helical" evidence="1">
    <location>
        <begin position="54"/>
        <end position="75"/>
    </location>
</feature>
<feature type="transmembrane region" description="Helical" evidence="1">
    <location>
        <begin position="204"/>
        <end position="223"/>
    </location>
</feature>
<feature type="transmembrane region" description="Helical" evidence="1">
    <location>
        <begin position="171"/>
        <end position="192"/>
    </location>
</feature>
<name>A0A5C6LZQ8_9BACT</name>
<proteinExistence type="predicted"/>
<feature type="transmembrane region" description="Helical" evidence="1">
    <location>
        <begin position="16"/>
        <end position="42"/>
    </location>
</feature>
<dbReference type="Pfam" id="PF03741">
    <property type="entry name" value="TerC"/>
    <property type="match status" value="1"/>
</dbReference>
<dbReference type="EMBL" id="VOHS01000005">
    <property type="protein sequence ID" value="TWW01179.1"/>
    <property type="molecule type" value="Genomic_DNA"/>
</dbReference>
<keyword evidence="1" id="KW-0812">Transmembrane</keyword>
<dbReference type="RefSeq" id="WP_146304437.1">
    <property type="nucleotide sequence ID" value="NZ_VOHS01000005.1"/>
</dbReference>
<protein>
    <submittedName>
        <fullName evidence="2">TerC family protein</fullName>
    </submittedName>
</protein>
<evidence type="ECO:0000256" key="1">
    <source>
        <dbReference type="SAM" id="Phobius"/>
    </source>
</evidence>
<feature type="transmembrane region" description="Helical" evidence="1">
    <location>
        <begin position="229"/>
        <end position="246"/>
    </location>
</feature>
<dbReference type="OrthoDB" id="9805314at2"/>
<feature type="transmembrane region" description="Helical" evidence="1">
    <location>
        <begin position="95"/>
        <end position="117"/>
    </location>
</feature>
<comment type="caution">
    <text evidence="2">The sequence shown here is derived from an EMBL/GenBank/DDBJ whole genome shotgun (WGS) entry which is preliminary data.</text>
</comment>
<dbReference type="AlphaFoldDB" id="A0A5C6LZQ8"/>
<keyword evidence="3" id="KW-1185">Reference proteome</keyword>
<accession>A0A5C6LZQ8</accession>
<evidence type="ECO:0000313" key="3">
    <source>
        <dbReference type="Proteomes" id="UP000318815"/>
    </source>
</evidence>
<sequence>MENIFSAEGLFTIDSLISLLTLSVLEIVLGIDNIVFISILAGKLPAEKQKKARRLGLTLAMFVRILLLLSISWIMSLTTPLFNVGEWIGIHSEKWLEATAISGRDLILLIGGLFLIYKSTAEIHEKLEGGEHTTGPVKPANFTRTIIQILLLDIVFSLDSVITAVGMADHIQIMICAVIIAVGVMVVAAEGISNFVNKHPTVKMLALSFLLLIGVSLIAESFEQHIPKGYIYFAMAFSVFIEMLNLKMKSKSTKPVQLHQPRLKDKDQ</sequence>
<dbReference type="PANTHER" id="PTHR30060">
    <property type="entry name" value="INNER MEMBRANE PROTEIN"/>
    <property type="match status" value="1"/>
</dbReference>
<dbReference type="PANTHER" id="PTHR30060:SF0">
    <property type="entry name" value="COILED-COIL PROTEIN (DUF2040)-RELATED"/>
    <property type="match status" value="1"/>
</dbReference>
<gene>
    <name evidence="2" type="ORF">FEF09_06875</name>
</gene>
<dbReference type="GO" id="GO:0005886">
    <property type="term" value="C:plasma membrane"/>
    <property type="evidence" value="ECO:0007669"/>
    <property type="project" value="TreeGrafter"/>
</dbReference>
<keyword evidence="1" id="KW-1133">Transmembrane helix</keyword>
<evidence type="ECO:0000313" key="2">
    <source>
        <dbReference type="EMBL" id="TWW01179.1"/>
    </source>
</evidence>
<dbReference type="InterPro" id="IPR005496">
    <property type="entry name" value="Integral_membrane_TerC"/>
</dbReference>
<feature type="transmembrane region" description="Helical" evidence="1">
    <location>
        <begin position="146"/>
        <end position="165"/>
    </location>
</feature>
<reference evidence="2 3" key="1">
    <citation type="submission" date="2019-08" db="EMBL/GenBank/DDBJ databases">
        <title>Whole genome sequencing of chitin degrading bacteria Chitinophaga pinensis YS16.</title>
        <authorList>
            <person name="Singh R.P."/>
            <person name="Manchanda G."/>
            <person name="Maurya I.K."/>
            <person name="Joshi N.K."/>
            <person name="Srivastava A.K."/>
        </authorList>
    </citation>
    <scope>NUCLEOTIDE SEQUENCE [LARGE SCALE GENOMIC DNA]</scope>
    <source>
        <strain evidence="2 3">YS-16</strain>
    </source>
</reference>